<reference evidence="1" key="1">
    <citation type="submission" date="2021-01" db="EMBL/GenBank/DDBJ databases">
        <title>Genome public.</title>
        <authorList>
            <person name="Liu C."/>
            <person name="Sun Q."/>
        </authorList>
    </citation>
    <scope>NUCLEOTIDE SEQUENCE</scope>
    <source>
        <strain evidence="1">YIM B02565</strain>
    </source>
</reference>
<dbReference type="AlphaFoldDB" id="A0A937K692"/>
<organism evidence="1 2">
    <name type="scientific">Clostridium paridis</name>
    <dbReference type="NCBI Taxonomy" id="2803863"/>
    <lineage>
        <taxon>Bacteria</taxon>
        <taxon>Bacillati</taxon>
        <taxon>Bacillota</taxon>
        <taxon>Clostridia</taxon>
        <taxon>Eubacteriales</taxon>
        <taxon>Clostridiaceae</taxon>
        <taxon>Clostridium</taxon>
    </lineage>
</organism>
<gene>
    <name evidence="1" type="ORF">JK634_16930</name>
</gene>
<keyword evidence="2" id="KW-1185">Reference proteome</keyword>
<dbReference type="RefSeq" id="WP_202768915.1">
    <property type="nucleotide sequence ID" value="NZ_JAESWA010000024.1"/>
</dbReference>
<dbReference type="EMBL" id="JAESWA010000024">
    <property type="protein sequence ID" value="MBL4933478.1"/>
    <property type="molecule type" value="Genomic_DNA"/>
</dbReference>
<dbReference type="Proteomes" id="UP000623681">
    <property type="component" value="Unassembled WGS sequence"/>
</dbReference>
<evidence type="ECO:0000313" key="2">
    <source>
        <dbReference type="Proteomes" id="UP000623681"/>
    </source>
</evidence>
<protein>
    <submittedName>
        <fullName evidence="1">Peptidase M56</fullName>
    </submittedName>
</protein>
<sequence>MRSKFKIYLSFGMIIIFVCLLCISNKVVAKENTKYYESKKFNISLRYNKEWNKSPGYSDKFQGKDGFFQISASTGKDLSIDEVAKNEATHILEPFGSNPKITKLIIDGEEARLIMPSSDQIKDFNNQAELIVKYPKAITIDNESYYYFILWADKNHIESISKTLKFIS</sequence>
<evidence type="ECO:0000313" key="1">
    <source>
        <dbReference type="EMBL" id="MBL4933478.1"/>
    </source>
</evidence>
<proteinExistence type="predicted"/>
<comment type="caution">
    <text evidence="1">The sequence shown here is derived from an EMBL/GenBank/DDBJ whole genome shotgun (WGS) entry which is preliminary data.</text>
</comment>
<accession>A0A937K692</accession>
<name>A0A937K692_9CLOT</name>